<dbReference type="NCBIfam" id="TIGR01635">
    <property type="entry name" value="tail_comp_S"/>
    <property type="match status" value="1"/>
</dbReference>
<dbReference type="Proteomes" id="UP000077857">
    <property type="component" value="Unassembled WGS sequence"/>
</dbReference>
<reference evidence="1 2" key="1">
    <citation type="submission" date="2016-03" db="EMBL/GenBank/DDBJ databases">
        <authorList>
            <person name="Ploux O."/>
        </authorList>
    </citation>
    <scope>NUCLEOTIDE SEQUENCE [LARGE SCALE GENOMIC DNA]</scope>
    <source>
        <strain evidence="1 2">R-45378</strain>
    </source>
</reference>
<evidence type="ECO:0008006" key="3">
    <source>
        <dbReference type="Google" id="ProtNLM"/>
    </source>
</evidence>
<evidence type="ECO:0000313" key="2">
    <source>
        <dbReference type="Proteomes" id="UP000077857"/>
    </source>
</evidence>
<dbReference type="Pfam" id="PF05069">
    <property type="entry name" value="Phage_tail_S"/>
    <property type="match status" value="1"/>
</dbReference>
<organism evidence="1 2">
    <name type="scientific">Methylomonas koyamae</name>
    <dbReference type="NCBI Taxonomy" id="702114"/>
    <lineage>
        <taxon>Bacteria</taxon>
        <taxon>Pseudomonadati</taxon>
        <taxon>Pseudomonadota</taxon>
        <taxon>Gammaproteobacteria</taxon>
        <taxon>Methylococcales</taxon>
        <taxon>Methylococcaceae</taxon>
        <taxon>Methylomonas</taxon>
    </lineage>
</organism>
<name>A0A177N5Q5_9GAMM</name>
<dbReference type="RefSeq" id="WP_064041755.1">
    <property type="nucleotide sequence ID" value="NZ_LUUJ01000106.1"/>
</dbReference>
<comment type="caution">
    <text evidence="1">The sequence shown here is derived from an EMBL/GenBank/DDBJ whole genome shotgun (WGS) entry which is preliminary data.</text>
</comment>
<dbReference type="AlphaFoldDB" id="A0A177N5Q5"/>
<protein>
    <recommendedName>
        <fullName evidence="3">Phage virion morphogenesis protein</fullName>
    </recommendedName>
</protein>
<gene>
    <name evidence="1" type="ORF">A1507_18730</name>
</gene>
<evidence type="ECO:0000313" key="1">
    <source>
        <dbReference type="EMBL" id="OAI12803.1"/>
    </source>
</evidence>
<sequence>MFEIEFDLSDMQDEFSEILRRIQNPAALMAGIAQELVAEAEEQFDSESGPDGKWAELKDSTIERRRKNGHWPGKMLQISTAGLASSLHGFHSSHEAGVRAGSGPSAKYAAIHQLGGDAGRGHKAKIPARPFLPFILQGKDAVLTDSAAESVLEMARHYVNGKSI</sequence>
<dbReference type="EMBL" id="LUUJ01000106">
    <property type="protein sequence ID" value="OAI12803.1"/>
    <property type="molecule type" value="Genomic_DNA"/>
</dbReference>
<accession>A0A177N5Q5</accession>
<dbReference type="InterPro" id="IPR006522">
    <property type="entry name" value="Phage_virion_morphogenesis"/>
</dbReference>
<proteinExistence type="predicted"/>